<organism evidence="1 2">
    <name type="scientific">Triangularia verruculosa</name>
    <dbReference type="NCBI Taxonomy" id="2587418"/>
    <lineage>
        <taxon>Eukaryota</taxon>
        <taxon>Fungi</taxon>
        <taxon>Dikarya</taxon>
        <taxon>Ascomycota</taxon>
        <taxon>Pezizomycotina</taxon>
        <taxon>Sordariomycetes</taxon>
        <taxon>Sordariomycetidae</taxon>
        <taxon>Sordariales</taxon>
        <taxon>Podosporaceae</taxon>
        <taxon>Triangularia</taxon>
    </lineage>
</organism>
<proteinExistence type="predicted"/>
<keyword evidence="2" id="KW-1185">Reference proteome</keyword>
<dbReference type="EMBL" id="MU863919">
    <property type="protein sequence ID" value="KAK4200463.1"/>
    <property type="molecule type" value="Genomic_DNA"/>
</dbReference>
<reference evidence="1" key="2">
    <citation type="submission" date="2023-05" db="EMBL/GenBank/DDBJ databases">
        <authorList>
            <consortium name="Lawrence Berkeley National Laboratory"/>
            <person name="Steindorff A."/>
            <person name="Hensen N."/>
            <person name="Bonometti L."/>
            <person name="Westerberg I."/>
            <person name="Brannstrom I.O."/>
            <person name="Guillou S."/>
            <person name="Cros-Aarteil S."/>
            <person name="Calhoun S."/>
            <person name="Haridas S."/>
            <person name="Kuo A."/>
            <person name="Mondo S."/>
            <person name="Pangilinan J."/>
            <person name="Riley R."/>
            <person name="Labutti K."/>
            <person name="Andreopoulos B."/>
            <person name="Lipzen A."/>
            <person name="Chen C."/>
            <person name="Yanf M."/>
            <person name="Daum C."/>
            <person name="Ng V."/>
            <person name="Clum A."/>
            <person name="Ohm R."/>
            <person name="Martin F."/>
            <person name="Silar P."/>
            <person name="Natvig D."/>
            <person name="Lalanne C."/>
            <person name="Gautier V."/>
            <person name="Ament-Velasquez S.L."/>
            <person name="Kruys A."/>
            <person name="Hutchinson M.I."/>
            <person name="Powell A.J."/>
            <person name="Barry K."/>
            <person name="Miller A.N."/>
            <person name="Grigoriev I.V."/>
            <person name="Debuchy R."/>
            <person name="Gladieux P."/>
            <person name="Thoren M.H."/>
            <person name="Johannesson H."/>
        </authorList>
    </citation>
    <scope>NUCLEOTIDE SEQUENCE</scope>
    <source>
        <strain evidence="1">CBS 315.58</strain>
    </source>
</reference>
<comment type="caution">
    <text evidence="1">The sequence shown here is derived from an EMBL/GenBank/DDBJ whole genome shotgun (WGS) entry which is preliminary data.</text>
</comment>
<evidence type="ECO:0000313" key="1">
    <source>
        <dbReference type="EMBL" id="KAK4200463.1"/>
    </source>
</evidence>
<dbReference type="Proteomes" id="UP001303160">
    <property type="component" value="Unassembled WGS sequence"/>
</dbReference>
<reference evidence="1" key="1">
    <citation type="journal article" date="2023" name="Mol. Phylogenet. Evol.">
        <title>Genome-scale phylogeny and comparative genomics of the fungal order Sordariales.</title>
        <authorList>
            <person name="Hensen N."/>
            <person name="Bonometti L."/>
            <person name="Westerberg I."/>
            <person name="Brannstrom I.O."/>
            <person name="Guillou S."/>
            <person name="Cros-Aarteil S."/>
            <person name="Calhoun S."/>
            <person name="Haridas S."/>
            <person name="Kuo A."/>
            <person name="Mondo S."/>
            <person name="Pangilinan J."/>
            <person name="Riley R."/>
            <person name="LaButti K."/>
            <person name="Andreopoulos B."/>
            <person name="Lipzen A."/>
            <person name="Chen C."/>
            <person name="Yan M."/>
            <person name="Daum C."/>
            <person name="Ng V."/>
            <person name="Clum A."/>
            <person name="Steindorff A."/>
            <person name="Ohm R.A."/>
            <person name="Martin F."/>
            <person name="Silar P."/>
            <person name="Natvig D.O."/>
            <person name="Lalanne C."/>
            <person name="Gautier V."/>
            <person name="Ament-Velasquez S.L."/>
            <person name="Kruys A."/>
            <person name="Hutchinson M.I."/>
            <person name="Powell A.J."/>
            <person name="Barry K."/>
            <person name="Miller A.N."/>
            <person name="Grigoriev I.V."/>
            <person name="Debuchy R."/>
            <person name="Gladieux P."/>
            <person name="Hiltunen Thoren M."/>
            <person name="Johannesson H."/>
        </authorList>
    </citation>
    <scope>NUCLEOTIDE SEQUENCE</scope>
    <source>
        <strain evidence="1">CBS 315.58</strain>
    </source>
</reference>
<sequence length="203" mass="22695">MLSRDLPVMDSVCGMRRPFPPLKLFLGSNQQDFGCDGNRLCPQDAVHMVEDIIYHILPFFPSTDSPYHAASFFSENLGVDKHNPNPNPSRSSYKASTPSGGCSQYAFYHGASLGVMMYRKALQSVISFFWPPMPNLRSGALRRQEVRLSSVSGLDCVCRRGSIGQLRLSLAKTLRMKGMQSSYRLKSLKMHDGVRTGKCLVPW</sequence>
<evidence type="ECO:0000313" key="2">
    <source>
        <dbReference type="Proteomes" id="UP001303160"/>
    </source>
</evidence>
<accession>A0AAN6XGT8</accession>
<dbReference type="AlphaFoldDB" id="A0AAN6XGT8"/>
<protein>
    <submittedName>
        <fullName evidence="1">Uncharacterized protein</fullName>
    </submittedName>
</protein>
<name>A0AAN6XGT8_9PEZI</name>
<gene>
    <name evidence="1" type="ORF">QBC40DRAFT_70842</name>
</gene>